<dbReference type="PANTHER" id="PTHR10622:SF13">
    <property type="entry name" value="NACHT DOMAIN-CONTAINING PROTEIN"/>
    <property type="match status" value="1"/>
</dbReference>
<feature type="repeat" description="WD" evidence="3">
    <location>
        <begin position="824"/>
        <end position="865"/>
    </location>
</feature>
<proteinExistence type="predicted"/>
<feature type="domain" description="NACHT" evidence="4">
    <location>
        <begin position="296"/>
        <end position="517"/>
    </location>
</feature>
<accession>A0A6A6YS34</accession>
<dbReference type="GeneID" id="54463718"/>
<dbReference type="Pfam" id="PF06985">
    <property type="entry name" value="HET"/>
    <property type="match status" value="1"/>
</dbReference>
<evidence type="ECO:0000256" key="2">
    <source>
        <dbReference type="ARBA" id="ARBA00022737"/>
    </source>
</evidence>
<dbReference type="EMBL" id="MU003698">
    <property type="protein sequence ID" value="KAF2811756.1"/>
    <property type="molecule type" value="Genomic_DNA"/>
</dbReference>
<reference evidence="7" key="2">
    <citation type="submission" date="2020-04" db="EMBL/GenBank/DDBJ databases">
        <authorList>
            <consortium name="NCBI Genome Project"/>
        </authorList>
    </citation>
    <scope>NUCLEOTIDE SEQUENCE</scope>
    <source>
        <strain evidence="7">CBS 304.34</strain>
    </source>
</reference>
<organism evidence="5">
    <name type="scientific">Mytilinidion resinicola</name>
    <dbReference type="NCBI Taxonomy" id="574789"/>
    <lineage>
        <taxon>Eukaryota</taxon>
        <taxon>Fungi</taxon>
        <taxon>Dikarya</taxon>
        <taxon>Ascomycota</taxon>
        <taxon>Pezizomycotina</taxon>
        <taxon>Dothideomycetes</taxon>
        <taxon>Pleosporomycetidae</taxon>
        <taxon>Mytilinidiales</taxon>
        <taxon>Mytilinidiaceae</taxon>
        <taxon>Mytilinidion</taxon>
    </lineage>
</organism>
<feature type="repeat" description="WD" evidence="3">
    <location>
        <begin position="908"/>
        <end position="949"/>
    </location>
</feature>
<dbReference type="FunFam" id="3.40.50.300:FF:001638">
    <property type="entry name" value="NACHT and WD40 domain protein"/>
    <property type="match status" value="1"/>
</dbReference>
<dbReference type="Pfam" id="PF00400">
    <property type="entry name" value="WD40"/>
    <property type="match status" value="3"/>
</dbReference>
<dbReference type="SMART" id="SM00320">
    <property type="entry name" value="WD40"/>
    <property type="match status" value="4"/>
</dbReference>
<dbReference type="InterPro" id="IPR036322">
    <property type="entry name" value="WD40_repeat_dom_sf"/>
</dbReference>
<dbReference type="RefSeq" id="XP_033578720.1">
    <property type="nucleotide sequence ID" value="XM_033722825.1"/>
</dbReference>
<dbReference type="Gene3D" id="2.130.10.10">
    <property type="entry name" value="YVTN repeat-like/Quinoprotein amine dehydrogenase"/>
    <property type="match status" value="2"/>
</dbReference>
<dbReference type="PANTHER" id="PTHR10622">
    <property type="entry name" value="HET DOMAIN-CONTAINING PROTEIN"/>
    <property type="match status" value="1"/>
</dbReference>
<evidence type="ECO:0000256" key="1">
    <source>
        <dbReference type="ARBA" id="ARBA00022574"/>
    </source>
</evidence>
<dbReference type="PROSITE" id="PS50837">
    <property type="entry name" value="NACHT"/>
    <property type="match status" value="1"/>
</dbReference>
<evidence type="ECO:0000313" key="6">
    <source>
        <dbReference type="Proteomes" id="UP000504636"/>
    </source>
</evidence>
<sequence length="1055" mass="118690">MRLLKYKEDGELTIISFDDNAIPPYAILSHTWGKDAEEVTFADLIKGGGKDKPGYKKIRFCGKQAQQDKLQYFWIDTCCINKTDKAELSLAIRSMFRWYQNATKCYVYLSDVSTRKRKASSMLAEFTWEPAFKSSRWFTRGWTLQELLAPSTVEFFSQEWERLGDKISLKSLVYKATSIPYEVLNGAPLSQFSVDERLRWKGDRETKRDEDAWYSLAGIFDVEIAPAYSEGAASAFRRLMDEVREGQRCTQDLRHTDPCDDKKRIEDTKGGLLADSYHWILENNTFQQWRKDLHSRLLWVKGDPGKGKTMLLCGIIDELQNSMPRTALLSYFFCQATDSRINSATAVLRGLLYMLVNQQPSLVSHVRKKHDHAGKTLFEDANAWVALTEIFVDVLRDPSLRPTYLIIDALDECVTELPKLLEFVAKQSSTADRIKWIVSSRNWPDIEAQLERAGHKVRLSLELNAKSVAAAVDVFIQQKVDRLAQEKQYKAEIRHAVLQHLTLNANDTFLWVALVCQDLKATPKWNVLKKLALFPPGLDSLYKRMMHQISESDSAEICRQVLASAAILYRPVTIHELIALVQSLEDFVDDLESVRQIVSLCGSFLTLREDTVYFVHQSAKDFLFAKAFNEVFPDGTEDVHWVMFSKSLAILSRTLHRDMYSLKALGSPVENVQPPDTDPLAESRYPCVYWIDHLHDSKPKSSSNSVGDLQVIGVVDEFLRKKYLYWLEGLSLFKSLGRGVVSMAKLWSLVQDQDQLTRLVYDARRFVMYHKRAIESYPLQTYASALLFSPTGSLIKRLFQHEEPKGITIRPAMSDGWSACLQTLEGHSSFVNSVAFSHDSARLASASDDCTVKIWDVSSGACLQTLEGHSNIVSSVAFSHDSAQLASASGDCTVKIWDASGGACLQTLEGHSSFVNSVAFSHDSAQLASASGDWTVKIWDASSGACLQTLEGHSNIVNSALSTLSFDSTGSCLYTNIGTIVIQSSELSSTRDMAEPERPLYPGRNLSSDYTWIQHAGNNMLWVPSEYRPFCLSVCGTRVGIGVGSGRVWTCSIDL</sequence>
<feature type="repeat" description="WD" evidence="3">
    <location>
        <begin position="866"/>
        <end position="907"/>
    </location>
</feature>
<dbReference type="CDD" id="cd00200">
    <property type="entry name" value="WD40"/>
    <property type="match status" value="1"/>
</dbReference>
<keyword evidence="1 3" id="KW-0853">WD repeat</keyword>
<evidence type="ECO:0000313" key="7">
    <source>
        <dbReference type="RefSeq" id="XP_033578720.1"/>
    </source>
</evidence>
<dbReference type="PROSITE" id="PS50082">
    <property type="entry name" value="WD_REPEATS_2"/>
    <property type="match status" value="3"/>
</dbReference>
<gene>
    <name evidence="5 7" type="ORF">BDZ99DRAFT_487370</name>
</gene>
<dbReference type="InterPro" id="IPR056884">
    <property type="entry name" value="NPHP3-like_N"/>
</dbReference>
<keyword evidence="2" id="KW-0677">Repeat</keyword>
<dbReference type="PROSITE" id="PS50294">
    <property type="entry name" value="WD_REPEATS_REGION"/>
    <property type="match status" value="3"/>
</dbReference>
<dbReference type="Pfam" id="PF24883">
    <property type="entry name" value="NPHP3_N"/>
    <property type="match status" value="1"/>
</dbReference>
<name>A0A6A6YS34_9PEZI</name>
<evidence type="ECO:0000259" key="4">
    <source>
        <dbReference type="PROSITE" id="PS50837"/>
    </source>
</evidence>
<dbReference type="InterPro" id="IPR001680">
    <property type="entry name" value="WD40_rpt"/>
</dbReference>
<dbReference type="Gene3D" id="3.40.50.300">
    <property type="entry name" value="P-loop containing nucleotide triphosphate hydrolases"/>
    <property type="match status" value="1"/>
</dbReference>
<dbReference type="InterPro" id="IPR019775">
    <property type="entry name" value="WD40_repeat_CS"/>
</dbReference>
<dbReference type="InterPro" id="IPR010730">
    <property type="entry name" value="HET"/>
</dbReference>
<dbReference type="PRINTS" id="PR00320">
    <property type="entry name" value="GPROTEINBRPT"/>
</dbReference>
<dbReference type="SUPFAM" id="SSF52540">
    <property type="entry name" value="P-loop containing nucleoside triphosphate hydrolases"/>
    <property type="match status" value="1"/>
</dbReference>
<reference evidence="5 7" key="1">
    <citation type="journal article" date="2020" name="Stud. Mycol.">
        <title>101 Dothideomycetes genomes: a test case for predicting lifestyles and emergence of pathogens.</title>
        <authorList>
            <person name="Haridas S."/>
            <person name="Albert R."/>
            <person name="Binder M."/>
            <person name="Bloem J."/>
            <person name="Labutti K."/>
            <person name="Salamov A."/>
            <person name="Andreopoulos B."/>
            <person name="Baker S."/>
            <person name="Barry K."/>
            <person name="Bills G."/>
            <person name="Bluhm B."/>
            <person name="Cannon C."/>
            <person name="Castanera R."/>
            <person name="Culley D."/>
            <person name="Daum C."/>
            <person name="Ezra D."/>
            <person name="Gonzalez J."/>
            <person name="Henrissat B."/>
            <person name="Kuo A."/>
            <person name="Liang C."/>
            <person name="Lipzen A."/>
            <person name="Lutzoni F."/>
            <person name="Magnuson J."/>
            <person name="Mondo S."/>
            <person name="Nolan M."/>
            <person name="Ohm R."/>
            <person name="Pangilinan J."/>
            <person name="Park H.-J."/>
            <person name="Ramirez L."/>
            <person name="Alfaro M."/>
            <person name="Sun H."/>
            <person name="Tritt A."/>
            <person name="Yoshinaga Y."/>
            <person name="Zwiers L.-H."/>
            <person name="Turgeon B."/>
            <person name="Goodwin S."/>
            <person name="Spatafora J."/>
            <person name="Crous P."/>
            <person name="Grigoriev I."/>
        </authorList>
    </citation>
    <scope>NUCLEOTIDE SEQUENCE</scope>
    <source>
        <strain evidence="5 7">CBS 304.34</strain>
    </source>
</reference>
<dbReference type="InterPro" id="IPR020472">
    <property type="entry name" value="WD40_PAC1"/>
</dbReference>
<dbReference type="Proteomes" id="UP000504636">
    <property type="component" value="Unplaced"/>
</dbReference>
<dbReference type="AlphaFoldDB" id="A0A6A6YS34"/>
<dbReference type="PROSITE" id="PS00678">
    <property type="entry name" value="WD_REPEATS_1"/>
    <property type="match status" value="2"/>
</dbReference>
<evidence type="ECO:0000256" key="3">
    <source>
        <dbReference type="PROSITE-ProRule" id="PRU00221"/>
    </source>
</evidence>
<keyword evidence="6" id="KW-1185">Reference proteome</keyword>
<protein>
    <recommendedName>
        <fullName evidence="4">NACHT domain-containing protein</fullName>
    </recommendedName>
</protein>
<reference evidence="7" key="3">
    <citation type="submission" date="2025-04" db="UniProtKB">
        <authorList>
            <consortium name="RefSeq"/>
        </authorList>
    </citation>
    <scope>IDENTIFICATION</scope>
    <source>
        <strain evidence="7">CBS 304.34</strain>
    </source>
</reference>
<dbReference type="InterPro" id="IPR007111">
    <property type="entry name" value="NACHT_NTPase"/>
</dbReference>
<dbReference type="OrthoDB" id="538223at2759"/>
<evidence type="ECO:0000313" key="5">
    <source>
        <dbReference type="EMBL" id="KAF2811756.1"/>
    </source>
</evidence>
<dbReference type="InterPro" id="IPR027417">
    <property type="entry name" value="P-loop_NTPase"/>
</dbReference>
<dbReference type="SUPFAM" id="SSF50978">
    <property type="entry name" value="WD40 repeat-like"/>
    <property type="match status" value="1"/>
</dbReference>
<dbReference type="InterPro" id="IPR015943">
    <property type="entry name" value="WD40/YVTN_repeat-like_dom_sf"/>
</dbReference>